<dbReference type="InterPro" id="IPR007730">
    <property type="entry name" value="SPOR-like_dom"/>
</dbReference>
<reference evidence="3 4" key="1">
    <citation type="journal article" date="2011" name="Stand. Genomic Sci.">
        <title>Complete genome sequence of Haliscomenobacter hydrossis type strain (O).</title>
        <authorList>
            <consortium name="US DOE Joint Genome Institute (JGI-PGF)"/>
            <person name="Daligault H."/>
            <person name="Lapidus A."/>
            <person name="Zeytun A."/>
            <person name="Nolan M."/>
            <person name="Lucas S."/>
            <person name="Del Rio T.G."/>
            <person name="Tice H."/>
            <person name="Cheng J.F."/>
            <person name="Tapia R."/>
            <person name="Han C."/>
            <person name="Goodwin L."/>
            <person name="Pitluck S."/>
            <person name="Liolios K."/>
            <person name="Pagani I."/>
            <person name="Ivanova N."/>
            <person name="Huntemann M."/>
            <person name="Mavromatis K."/>
            <person name="Mikhailova N."/>
            <person name="Pati A."/>
            <person name="Chen A."/>
            <person name="Palaniappan K."/>
            <person name="Land M."/>
            <person name="Hauser L."/>
            <person name="Brambilla E.M."/>
            <person name="Rohde M."/>
            <person name="Verbarg S."/>
            <person name="Goker M."/>
            <person name="Bristow J."/>
            <person name="Eisen J.A."/>
            <person name="Markowitz V."/>
            <person name="Hugenholtz P."/>
            <person name="Kyrpides N.C."/>
            <person name="Klenk H.P."/>
            <person name="Woyke T."/>
        </authorList>
    </citation>
    <scope>NUCLEOTIDE SEQUENCE [LARGE SCALE GENOMIC DNA]</scope>
    <source>
        <strain evidence="4">ATCC 27775 / DSM 1100 / LMG 10767 / O</strain>
    </source>
</reference>
<evidence type="ECO:0000259" key="2">
    <source>
        <dbReference type="Pfam" id="PF05036"/>
    </source>
</evidence>
<dbReference type="Proteomes" id="UP000008461">
    <property type="component" value="Chromosome"/>
</dbReference>
<organism evidence="3 4">
    <name type="scientific">Haliscomenobacter hydrossis (strain ATCC 27775 / DSM 1100 / LMG 10767 / O)</name>
    <dbReference type="NCBI Taxonomy" id="760192"/>
    <lineage>
        <taxon>Bacteria</taxon>
        <taxon>Pseudomonadati</taxon>
        <taxon>Bacteroidota</taxon>
        <taxon>Saprospiria</taxon>
        <taxon>Saprospirales</taxon>
        <taxon>Haliscomenobacteraceae</taxon>
        <taxon>Haliscomenobacter</taxon>
    </lineage>
</organism>
<gene>
    <name evidence="3" type="ordered locus">Halhy_2908</name>
</gene>
<dbReference type="OrthoDB" id="2473397at2"/>
<feature type="signal peptide" evidence="1">
    <location>
        <begin position="1"/>
        <end position="20"/>
    </location>
</feature>
<feature type="domain" description="SPOR" evidence="2">
    <location>
        <begin position="53"/>
        <end position="122"/>
    </location>
</feature>
<protein>
    <submittedName>
        <fullName evidence="3">Sporulation domain-containing protein</fullName>
    </submittedName>
</protein>
<proteinExistence type="predicted"/>
<dbReference type="KEGG" id="hhy:Halhy_2908"/>
<evidence type="ECO:0000256" key="1">
    <source>
        <dbReference type="SAM" id="SignalP"/>
    </source>
</evidence>
<dbReference type="GO" id="GO:0042834">
    <property type="term" value="F:peptidoglycan binding"/>
    <property type="evidence" value="ECO:0007669"/>
    <property type="project" value="InterPro"/>
</dbReference>
<evidence type="ECO:0000313" key="3">
    <source>
        <dbReference type="EMBL" id="AEE50772.1"/>
    </source>
</evidence>
<dbReference type="HOGENOM" id="CLU_1882846_0_0_10"/>
<accession>F4L474</accession>
<sequence>MQRAFGVLFLVFWACCAVRAQGLQHIQIKEDPAISTLLSQYTENNKQKPYIRGWRLQILATTDRPKLDEVLSNFKAQYPFVPITWLHERPYYLLRVGAYHTKLEAMRLQELVRGAYPGSYMVQDNQISPSDFIGY</sequence>
<dbReference type="STRING" id="760192.Halhy_2908"/>
<keyword evidence="1" id="KW-0732">Signal</keyword>
<keyword evidence="4" id="KW-1185">Reference proteome</keyword>
<evidence type="ECO:0000313" key="4">
    <source>
        <dbReference type="Proteomes" id="UP000008461"/>
    </source>
</evidence>
<reference key="2">
    <citation type="submission" date="2011-04" db="EMBL/GenBank/DDBJ databases">
        <title>Complete sequence of chromosome of Haliscomenobacter hydrossis DSM 1100.</title>
        <authorList>
            <consortium name="US DOE Joint Genome Institute (JGI-PGF)"/>
            <person name="Lucas S."/>
            <person name="Han J."/>
            <person name="Lapidus A."/>
            <person name="Bruce D."/>
            <person name="Goodwin L."/>
            <person name="Pitluck S."/>
            <person name="Peters L."/>
            <person name="Kyrpides N."/>
            <person name="Mavromatis K."/>
            <person name="Ivanova N."/>
            <person name="Ovchinnikova G."/>
            <person name="Pagani I."/>
            <person name="Daligault H."/>
            <person name="Detter J.C."/>
            <person name="Han C."/>
            <person name="Land M."/>
            <person name="Hauser L."/>
            <person name="Markowitz V."/>
            <person name="Cheng J.-F."/>
            <person name="Hugenholtz P."/>
            <person name="Woyke T."/>
            <person name="Wu D."/>
            <person name="Verbarg S."/>
            <person name="Frueling A."/>
            <person name="Brambilla E."/>
            <person name="Klenk H.-P."/>
            <person name="Eisen J.A."/>
        </authorList>
    </citation>
    <scope>NUCLEOTIDE SEQUENCE</scope>
    <source>
        <strain>DSM 1100</strain>
    </source>
</reference>
<dbReference type="RefSeq" id="WP_013765315.1">
    <property type="nucleotide sequence ID" value="NC_015510.1"/>
</dbReference>
<dbReference type="Pfam" id="PF05036">
    <property type="entry name" value="SPOR"/>
    <property type="match status" value="1"/>
</dbReference>
<name>F4L474_HALH1</name>
<feature type="chain" id="PRO_5003310680" evidence="1">
    <location>
        <begin position="21"/>
        <end position="135"/>
    </location>
</feature>
<dbReference type="EMBL" id="CP002691">
    <property type="protein sequence ID" value="AEE50772.1"/>
    <property type="molecule type" value="Genomic_DNA"/>
</dbReference>
<dbReference type="AlphaFoldDB" id="F4L474"/>